<dbReference type="AlphaFoldDB" id="A0A6C0ARR8"/>
<accession>A0A6C0ARR8</accession>
<sequence>MTNDDAKMSKKKPENSCKFCDFKCFGRSNMSTHKLLCKPKNDDKMMTNDDAEKNVQEMSDDKLFSCECGKHYKYRQGLFVHKKKCLYEENMEKNEGAEDDLYNEKQIILTLLQQNNQLQNQIIELCKEKTITNINNTNSINSHNKSFNLNFFLNETCKDAMNIMDFVDSIKLQLSDLEKVGEIGYVDGISNIITSNLKALDITQRPIHCTDKKRDVLYVKDQNKWEKEDDEKNKLRKAIKRVACKNQRLIPKFKEAHPDCIKAASRFSDQYNKMIIESMGGSGDNDLEKEDKIIKKISKEVLINKNLEIE</sequence>
<name>A0A6C0ARR8_9ZZZZ</name>
<protein>
    <recommendedName>
        <fullName evidence="2">C2H2-type domain-containing protein</fullName>
    </recommendedName>
</protein>
<organism evidence="1">
    <name type="scientific">viral metagenome</name>
    <dbReference type="NCBI Taxonomy" id="1070528"/>
    <lineage>
        <taxon>unclassified sequences</taxon>
        <taxon>metagenomes</taxon>
        <taxon>organismal metagenomes</taxon>
    </lineage>
</organism>
<proteinExistence type="predicted"/>
<dbReference type="EMBL" id="MN740768">
    <property type="protein sequence ID" value="QHS82442.1"/>
    <property type="molecule type" value="Genomic_DNA"/>
</dbReference>
<evidence type="ECO:0000313" key="1">
    <source>
        <dbReference type="EMBL" id="QHS82442.1"/>
    </source>
</evidence>
<evidence type="ECO:0008006" key="2">
    <source>
        <dbReference type="Google" id="ProtNLM"/>
    </source>
</evidence>
<reference evidence="1" key="1">
    <citation type="journal article" date="2020" name="Nature">
        <title>Giant virus diversity and host interactions through global metagenomics.</title>
        <authorList>
            <person name="Schulz F."/>
            <person name="Roux S."/>
            <person name="Paez-Espino D."/>
            <person name="Jungbluth S."/>
            <person name="Walsh D.A."/>
            <person name="Denef V.J."/>
            <person name="McMahon K.D."/>
            <person name="Konstantinidis K.T."/>
            <person name="Eloe-Fadrosh E.A."/>
            <person name="Kyrpides N.C."/>
            <person name="Woyke T."/>
        </authorList>
    </citation>
    <scope>NUCLEOTIDE SEQUENCE</scope>
    <source>
        <strain evidence="1">GVMAG-S-1101165-79</strain>
    </source>
</reference>